<comment type="caution">
    <text evidence="2">The sequence shown here is derived from an EMBL/GenBank/DDBJ whole genome shotgun (WGS) entry which is preliminary data.</text>
</comment>
<protein>
    <recommendedName>
        <fullName evidence="1">C-type lectin domain-containing protein</fullName>
    </recommendedName>
</protein>
<dbReference type="InterPro" id="IPR016187">
    <property type="entry name" value="CTDL_fold"/>
</dbReference>
<reference evidence="2" key="1">
    <citation type="submission" date="2019-08" db="EMBL/GenBank/DDBJ databases">
        <title>The improved chromosome-level genome for the pearl oyster Pinctada fucata martensii using PacBio sequencing and Hi-C.</title>
        <authorList>
            <person name="Zheng Z."/>
        </authorList>
    </citation>
    <scope>NUCLEOTIDE SEQUENCE</scope>
    <source>
        <strain evidence="2">ZZ-2019</strain>
        <tissue evidence="2">Adductor muscle</tissue>
    </source>
</reference>
<dbReference type="Proteomes" id="UP001186944">
    <property type="component" value="Unassembled WGS sequence"/>
</dbReference>
<dbReference type="PANTHER" id="PTHR22803">
    <property type="entry name" value="MANNOSE, PHOSPHOLIPASE, LECTIN RECEPTOR RELATED"/>
    <property type="match status" value="1"/>
</dbReference>
<name>A0AA89C2I9_PINIB</name>
<feature type="non-terminal residue" evidence="2">
    <location>
        <position position="1"/>
    </location>
</feature>
<feature type="domain" description="C-type lectin" evidence="1">
    <location>
        <begin position="1"/>
        <end position="69"/>
    </location>
</feature>
<dbReference type="EMBL" id="VSWD01000003">
    <property type="protein sequence ID" value="KAK3106236.1"/>
    <property type="molecule type" value="Genomic_DNA"/>
</dbReference>
<evidence type="ECO:0000313" key="2">
    <source>
        <dbReference type="EMBL" id="KAK3106236.1"/>
    </source>
</evidence>
<dbReference type="Gene3D" id="3.10.100.10">
    <property type="entry name" value="Mannose-Binding Protein A, subunit A"/>
    <property type="match status" value="1"/>
</dbReference>
<evidence type="ECO:0000259" key="1">
    <source>
        <dbReference type="PROSITE" id="PS50041"/>
    </source>
</evidence>
<dbReference type="PROSITE" id="PS50041">
    <property type="entry name" value="C_TYPE_LECTIN_2"/>
    <property type="match status" value="1"/>
</dbReference>
<dbReference type="InterPro" id="IPR050111">
    <property type="entry name" value="C-type_lectin/snaclec_domain"/>
</dbReference>
<dbReference type="CDD" id="cd00037">
    <property type="entry name" value="CLECT"/>
    <property type="match status" value="1"/>
</dbReference>
<dbReference type="InterPro" id="IPR016186">
    <property type="entry name" value="C-type_lectin-like/link_sf"/>
</dbReference>
<dbReference type="SUPFAM" id="SSF56436">
    <property type="entry name" value="C-type lectin-like"/>
    <property type="match status" value="1"/>
</dbReference>
<accession>A0AA89C2I9</accession>
<organism evidence="2 3">
    <name type="scientific">Pinctada imbricata</name>
    <name type="common">Atlantic pearl-oyster</name>
    <name type="synonym">Pinctada martensii</name>
    <dbReference type="NCBI Taxonomy" id="66713"/>
    <lineage>
        <taxon>Eukaryota</taxon>
        <taxon>Metazoa</taxon>
        <taxon>Spiralia</taxon>
        <taxon>Lophotrochozoa</taxon>
        <taxon>Mollusca</taxon>
        <taxon>Bivalvia</taxon>
        <taxon>Autobranchia</taxon>
        <taxon>Pteriomorphia</taxon>
        <taxon>Pterioida</taxon>
        <taxon>Pterioidea</taxon>
        <taxon>Pteriidae</taxon>
        <taxon>Pinctada</taxon>
    </lineage>
</organism>
<proteinExistence type="predicted"/>
<sequence>WIGVSDLALEGTWEEFPSMSPVNYKNWGRNEPNGDDRHNCASIRKDVVYGNQYRWDDATCTALFPFICERRA</sequence>
<dbReference type="AlphaFoldDB" id="A0AA89C2I9"/>
<evidence type="ECO:0000313" key="3">
    <source>
        <dbReference type="Proteomes" id="UP001186944"/>
    </source>
</evidence>
<gene>
    <name evidence="2" type="ORF">FSP39_015836</name>
</gene>
<dbReference type="InterPro" id="IPR001304">
    <property type="entry name" value="C-type_lectin-like"/>
</dbReference>
<keyword evidence="3" id="KW-1185">Reference proteome</keyword>
<dbReference type="Pfam" id="PF00059">
    <property type="entry name" value="Lectin_C"/>
    <property type="match status" value="1"/>
</dbReference>